<name>A0AAD3CRQ3_9STRA</name>
<reference evidence="2 3" key="1">
    <citation type="journal article" date="2021" name="Sci. Rep.">
        <title>The genome of the diatom Chaetoceros tenuissimus carries an ancient integrated fragment of an extant virus.</title>
        <authorList>
            <person name="Hongo Y."/>
            <person name="Kimura K."/>
            <person name="Takaki Y."/>
            <person name="Yoshida Y."/>
            <person name="Baba S."/>
            <person name="Kobayashi G."/>
            <person name="Nagasaki K."/>
            <person name="Hano T."/>
            <person name="Tomaru Y."/>
        </authorList>
    </citation>
    <scope>NUCLEOTIDE SEQUENCE [LARGE SCALE GENOMIC DNA]</scope>
    <source>
        <strain evidence="2 3">NIES-3715</strain>
    </source>
</reference>
<dbReference type="AlphaFoldDB" id="A0AAD3CRQ3"/>
<evidence type="ECO:0000313" key="3">
    <source>
        <dbReference type="Proteomes" id="UP001054902"/>
    </source>
</evidence>
<feature type="chain" id="PRO_5042158037" description="PS II complex 12 kDa extrinsic protein" evidence="1">
    <location>
        <begin position="22"/>
        <end position="118"/>
    </location>
</feature>
<keyword evidence="3" id="KW-1185">Reference proteome</keyword>
<dbReference type="Proteomes" id="UP001054902">
    <property type="component" value="Unassembled WGS sequence"/>
</dbReference>
<evidence type="ECO:0000313" key="2">
    <source>
        <dbReference type="EMBL" id="GFH49971.1"/>
    </source>
</evidence>
<dbReference type="EMBL" id="BLLK01000038">
    <property type="protein sequence ID" value="GFH49971.1"/>
    <property type="molecule type" value="Genomic_DNA"/>
</dbReference>
<gene>
    <name evidence="2" type="ORF">CTEN210_06447</name>
</gene>
<evidence type="ECO:0000256" key="1">
    <source>
        <dbReference type="SAM" id="SignalP"/>
    </source>
</evidence>
<accession>A0AAD3CRQ3</accession>
<keyword evidence="1" id="KW-0732">Signal</keyword>
<sequence>MQNQSLTYITLLAFTIATTLAFAPQPSVPTSSTVLNFNIVMPPDEDNCELDNSDCEESVFARKRREKMEENEKLRESYKRGGMTLRDIDVVETVDQYDNAAGGSLIPGIHLSALCEDD</sequence>
<proteinExistence type="predicted"/>
<organism evidence="2 3">
    <name type="scientific">Chaetoceros tenuissimus</name>
    <dbReference type="NCBI Taxonomy" id="426638"/>
    <lineage>
        <taxon>Eukaryota</taxon>
        <taxon>Sar</taxon>
        <taxon>Stramenopiles</taxon>
        <taxon>Ochrophyta</taxon>
        <taxon>Bacillariophyta</taxon>
        <taxon>Coscinodiscophyceae</taxon>
        <taxon>Chaetocerotophycidae</taxon>
        <taxon>Chaetocerotales</taxon>
        <taxon>Chaetocerotaceae</taxon>
        <taxon>Chaetoceros</taxon>
    </lineage>
</organism>
<comment type="caution">
    <text evidence="2">The sequence shown here is derived from an EMBL/GenBank/DDBJ whole genome shotgun (WGS) entry which is preliminary data.</text>
</comment>
<evidence type="ECO:0008006" key="4">
    <source>
        <dbReference type="Google" id="ProtNLM"/>
    </source>
</evidence>
<feature type="signal peptide" evidence="1">
    <location>
        <begin position="1"/>
        <end position="21"/>
    </location>
</feature>
<protein>
    <recommendedName>
        <fullName evidence="4">PS II complex 12 kDa extrinsic protein</fullName>
    </recommendedName>
</protein>